<evidence type="ECO:0000313" key="2">
    <source>
        <dbReference type="Proteomes" id="UP000231472"/>
    </source>
</evidence>
<evidence type="ECO:0008006" key="3">
    <source>
        <dbReference type="Google" id="ProtNLM"/>
    </source>
</evidence>
<sequence>MSKNMQKNTLLNLKPIQKFIKGIGKDILKYFGKEKGCIIGLEDDGVFYGEGLYYWLSKKKKNITFTVMDDYGKGLEEGKVRGRKVLLIDNDIVTGKAYRIAMKFMREQKERLKLKDIKFAVLCDRMKMADFSVEDYPAPSS</sequence>
<evidence type="ECO:0000313" key="1">
    <source>
        <dbReference type="EMBL" id="PIS40378.1"/>
    </source>
</evidence>
<gene>
    <name evidence="1" type="ORF">COT32_00125</name>
</gene>
<dbReference type="AlphaFoldDB" id="A0A2H0YPI0"/>
<feature type="non-terminal residue" evidence="1">
    <location>
        <position position="141"/>
    </location>
</feature>
<dbReference type="Proteomes" id="UP000231472">
    <property type="component" value="Unassembled WGS sequence"/>
</dbReference>
<organism evidence="1 2">
    <name type="scientific">Candidatus Nealsonbacteria bacterium CG08_land_8_20_14_0_20_36_22</name>
    <dbReference type="NCBI Taxonomy" id="1974704"/>
    <lineage>
        <taxon>Bacteria</taxon>
        <taxon>Candidatus Nealsoniibacteriota</taxon>
    </lineage>
</organism>
<proteinExistence type="predicted"/>
<protein>
    <recommendedName>
        <fullName evidence="3">Phosphoribosyltransferase domain-containing protein</fullName>
    </recommendedName>
</protein>
<accession>A0A2H0YPI0</accession>
<reference evidence="2" key="1">
    <citation type="submission" date="2017-09" db="EMBL/GenBank/DDBJ databases">
        <title>Depth-based differentiation of microbial function through sediment-hosted aquifers and enrichment of novel symbionts in the deep terrestrial subsurface.</title>
        <authorList>
            <person name="Probst A.J."/>
            <person name="Ladd B."/>
            <person name="Jarett J.K."/>
            <person name="Geller-Mcgrath D.E."/>
            <person name="Sieber C.M.K."/>
            <person name="Emerson J.B."/>
            <person name="Anantharaman K."/>
            <person name="Thomas B.C."/>
            <person name="Malmstrom R."/>
            <person name="Stieglmeier M."/>
            <person name="Klingl A."/>
            <person name="Woyke T."/>
            <person name="Ryan C.M."/>
            <person name="Banfield J.F."/>
        </authorList>
    </citation>
    <scope>NUCLEOTIDE SEQUENCE [LARGE SCALE GENOMIC DNA]</scope>
</reference>
<dbReference type="SUPFAM" id="SSF53271">
    <property type="entry name" value="PRTase-like"/>
    <property type="match status" value="1"/>
</dbReference>
<dbReference type="Gene3D" id="3.40.50.2020">
    <property type="match status" value="1"/>
</dbReference>
<comment type="caution">
    <text evidence="1">The sequence shown here is derived from an EMBL/GenBank/DDBJ whole genome shotgun (WGS) entry which is preliminary data.</text>
</comment>
<dbReference type="EMBL" id="PEYC01000002">
    <property type="protein sequence ID" value="PIS40378.1"/>
    <property type="molecule type" value="Genomic_DNA"/>
</dbReference>
<name>A0A2H0YPI0_9BACT</name>
<dbReference type="InterPro" id="IPR029057">
    <property type="entry name" value="PRTase-like"/>
</dbReference>
<dbReference type="CDD" id="cd06223">
    <property type="entry name" value="PRTases_typeI"/>
    <property type="match status" value="1"/>
</dbReference>
<dbReference type="InterPro" id="IPR000836">
    <property type="entry name" value="PRTase_dom"/>
</dbReference>